<dbReference type="PANTHER" id="PTHR48079">
    <property type="entry name" value="PROTEIN YEEZ"/>
    <property type="match status" value="1"/>
</dbReference>
<dbReference type="GO" id="GO:0005737">
    <property type="term" value="C:cytoplasm"/>
    <property type="evidence" value="ECO:0007669"/>
    <property type="project" value="TreeGrafter"/>
</dbReference>
<dbReference type="Gene3D" id="3.40.50.720">
    <property type="entry name" value="NAD(P)-binding Rossmann-like Domain"/>
    <property type="match status" value="1"/>
</dbReference>
<dbReference type="RefSeq" id="WP_182170089.1">
    <property type="nucleotide sequence ID" value="NZ_JACFXU010000013.1"/>
</dbReference>
<evidence type="ECO:0000313" key="3">
    <source>
        <dbReference type="Proteomes" id="UP000539350"/>
    </source>
</evidence>
<sequence>MRIMMTGATGFVGYHTAKALLAAGHELSLLVRSVDKMLGLFGEDVIHSSVRGDFNDAKRVKRALDGCDAVVHCAAVVNTSSDNAEQVYQANVEGARQVIGGALDSGVSRVIYVSSITALYEPTAQYLDQDSPPGRGIAQSGYGRSKITCEHYVRSLQDAGEAIYSTYPGSVIGPDDPGLTDPHKGLASFLQSGLAPLMPTGNQYIDVRDVAQAHLRILERGPEARRFPLGGTYLPWRDHGRLLGKITGRYFMPLWVPPYLPLAAGKLMDKISPYLPIETPFSAEGMQYATEWVIMDDSFTSQCLDLAFRPLEDTMREALISLLRKGQISARAAGRLARE</sequence>
<dbReference type="GO" id="GO:0004029">
    <property type="term" value="F:aldehyde dehydrogenase (NAD+) activity"/>
    <property type="evidence" value="ECO:0007669"/>
    <property type="project" value="TreeGrafter"/>
</dbReference>
<dbReference type="InterPro" id="IPR036291">
    <property type="entry name" value="NAD(P)-bd_dom_sf"/>
</dbReference>
<protein>
    <submittedName>
        <fullName evidence="2">NAD-dependent epimerase/dehydratase family protein</fullName>
    </submittedName>
</protein>
<dbReference type="InterPro" id="IPR001509">
    <property type="entry name" value="Epimerase_deHydtase"/>
</dbReference>
<dbReference type="Proteomes" id="UP000539350">
    <property type="component" value="Unassembled WGS sequence"/>
</dbReference>
<dbReference type="InterPro" id="IPR051783">
    <property type="entry name" value="NAD(P)-dependent_oxidoreduct"/>
</dbReference>
<dbReference type="AlphaFoldDB" id="A0A7W2YIM1"/>
<organism evidence="2 3">
    <name type="scientific">Sediminihaliea albiluteola</name>
    <dbReference type="NCBI Taxonomy" id="2758564"/>
    <lineage>
        <taxon>Bacteria</taxon>
        <taxon>Pseudomonadati</taxon>
        <taxon>Pseudomonadota</taxon>
        <taxon>Gammaproteobacteria</taxon>
        <taxon>Cellvibrionales</taxon>
        <taxon>Halieaceae</taxon>
        <taxon>Sediminihaliea</taxon>
    </lineage>
</organism>
<comment type="caution">
    <text evidence="2">The sequence shown here is derived from an EMBL/GenBank/DDBJ whole genome shotgun (WGS) entry which is preliminary data.</text>
</comment>
<accession>A0A7W2YIM1</accession>
<dbReference type="EMBL" id="JACFXU010000013">
    <property type="protein sequence ID" value="MBA6412656.1"/>
    <property type="molecule type" value="Genomic_DNA"/>
</dbReference>
<evidence type="ECO:0000259" key="1">
    <source>
        <dbReference type="Pfam" id="PF01370"/>
    </source>
</evidence>
<feature type="domain" description="NAD-dependent epimerase/dehydratase" evidence="1">
    <location>
        <begin position="3"/>
        <end position="227"/>
    </location>
</feature>
<dbReference type="PANTHER" id="PTHR48079:SF6">
    <property type="entry name" value="NAD(P)-BINDING DOMAIN-CONTAINING PROTEIN-RELATED"/>
    <property type="match status" value="1"/>
</dbReference>
<proteinExistence type="predicted"/>
<keyword evidence="3" id="KW-1185">Reference proteome</keyword>
<gene>
    <name evidence="2" type="ORF">H2508_05970</name>
</gene>
<name>A0A7W2YIM1_9GAMM</name>
<dbReference type="SUPFAM" id="SSF51735">
    <property type="entry name" value="NAD(P)-binding Rossmann-fold domains"/>
    <property type="match status" value="1"/>
</dbReference>
<reference evidence="2 3" key="1">
    <citation type="submission" date="2020-07" db="EMBL/GenBank/DDBJ databases">
        <title>Halieaceae bacterium, F7430, whole genome shotgun sequencing project.</title>
        <authorList>
            <person name="Jiang S."/>
            <person name="Liu Z.W."/>
            <person name="Du Z.J."/>
        </authorList>
    </citation>
    <scope>NUCLEOTIDE SEQUENCE [LARGE SCALE GENOMIC DNA]</scope>
    <source>
        <strain evidence="2 3">F7430</strain>
    </source>
</reference>
<evidence type="ECO:0000313" key="2">
    <source>
        <dbReference type="EMBL" id="MBA6412656.1"/>
    </source>
</evidence>
<dbReference type="Pfam" id="PF01370">
    <property type="entry name" value="Epimerase"/>
    <property type="match status" value="1"/>
</dbReference>